<protein>
    <recommendedName>
        <fullName evidence="3">arsenate reductase (glutathione/glutaredoxin)</fullName>
        <ecNumber evidence="3">1.20.4.1</ecNumber>
    </recommendedName>
</protein>
<evidence type="ECO:0000256" key="1">
    <source>
        <dbReference type="ARBA" id="ARBA00007198"/>
    </source>
</evidence>
<dbReference type="Gene3D" id="3.40.30.10">
    <property type="entry name" value="Glutaredoxin"/>
    <property type="match status" value="1"/>
</dbReference>
<evidence type="ECO:0000256" key="2">
    <source>
        <dbReference type="ARBA" id="ARBA00023002"/>
    </source>
</evidence>
<dbReference type="EMBL" id="PECM01000010">
    <property type="protein sequence ID" value="TEA01582.1"/>
    <property type="molecule type" value="Genomic_DNA"/>
</dbReference>
<reference evidence="7 8" key="1">
    <citation type="journal article" date="2019" name="Sci. Rep.">
        <title>Extended insight into the Mycobacterium chelonae-abscessus complex through whole genome sequencing of Mycobacterium salmoniphilum outbreak and Mycobacterium salmoniphilum-like strains.</title>
        <authorList>
            <person name="Behra P.R.K."/>
            <person name="Das S."/>
            <person name="Pettersson B.M.F."/>
            <person name="Shirreff L."/>
            <person name="DuCote T."/>
            <person name="Jacobsson K.G."/>
            <person name="Ennis D.G."/>
            <person name="Kirsebom L.A."/>
        </authorList>
    </citation>
    <scope>NUCLEOTIDE SEQUENCE [LARGE SCALE GENOMIC DNA]</scope>
    <source>
        <strain evidence="6 7">CCUG 60883</strain>
        <strain evidence="5 8">CCUG 60885</strain>
    </source>
</reference>
<evidence type="ECO:0000256" key="3">
    <source>
        <dbReference type="ARBA" id="ARBA00038969"/>
    </source>
</evidence>
<accession>A0A4R8SJK5</accession>
<keyword evidence="7" id="KW-1185">Reference proteome</keyword>
<dbReference type="SUPFAM" id="SSF52833">
    <property type="entry name" value="Thioredoxin-like"/>
    <property type="match status" value="1"/>
</dbReference>
<dbReference type="GO" id="GO:0008794">
    <property type="term" value="F:arsenate reductase (glutaredoxin) activity"/>
    <property type="evidence" value="ECO:0007669"/>
    <property type="project" value="UniProtKB-EC"/>
</dbReference>
<evidence type="ECO:0000313" key="6">
    <source>
        <dbReference type="EMBL" id="TEA01582.1"/>
    </source>
</evidence>
<dbReference type="Pfam" id="PF03960">
    <property type="entry name" value="ArsC"/>
    <property type="match status" value="1"/>
</dbReference>
<proteinExistence type="inferred from homology"/>
<dbReference type="InterPro" id="IPR006660">
    <property type="entry name" value="Arsenate_reductase-like"/>
</dbReference>
<dbReference type="Proteomes" id="UP000295685">
    <property type="component" value="Unassembled WGS sequence"/>
</dbReference>
<dbReference type="CDD" id="cd03034">
    <property type="entry name" value="ArsC_ArsC"/>
    <property type="match status" value="1"/>
</dbReference>
<sequence>MVFSGHAASTCKLGLVDATIYHNPRCTKSRQALARLEEAGADITVVKYLDDVLTKAQLKALIKDADLTVREAVRTGEAEYKELGLAEASDEALLDAMIAHPRLIQRPFVVTANGTRLARPTEAIDEIL</sequence>
<dbReference type="PROSITE" id="PS51353">
    <property type="entry name" value="ARSC"/>
    <property type="match status" value="1"/>
</dbReference>
<dbReference type="PANTHER" id="PTHR30041:SF5">
    <property type="entry name" value="ARSENATE REDUCTASE-RELATED"/>
    <property type="match status" value="1"/>
</dbReference>
<comment type="similarity">
    <text evidence="1 4">Belongs to the ArsC family.</text>
</comment>
<dbReference type="Proteomes" id="UP000294844">
    <property type="component" value="Unassembled WGS sequence"/>
</dbReference>
<dbReference type="NCBIfam" id="TIGR00014">
    <property type="entry name" value="arsC"/>
    <property type="match status" value="1"/>
</dbReference>
<organism evidence="5 8">
    <name type="scientific">Mycobacteroides salmoniphilum</name>
    <dbReference type="NCBI Taxonomy" id="404941"/>
    <lineage>
        <taxon>Bacteria</taxon>
        <taxon>Bacillati</taxon>
        <taxon>Actinomycetota</taxon>
        <taxon>Actinomycetes</taxon>
        <taxon>Mycobacteriales</taxon>
        <taxon>Mycobacteriaceae</taxon>
        <taxon>Mycobacteroides</taxon>
    </lineage>
</organism>
<evidence type="ECO:0000256" key="4">
    <source>
        <dbReference type="PROSITE-ProRule" id="PRU01282"/>
    </source>
</evidence>
<dbReference type="AlphaFoldDB" id="A0A4R8SJK5"/>
<name>A0A4R8SJK5_9MYCO</name>
<dbReference type="PANTHER" id="PTHR30041">
    <property type="entry name" value="ARSENATE REDUCTASE"/>
    <property type="match status" value="1"/>
</dbReference>
<dbReference type="EMBL" id="PECK01000002">
    <property type="protein sequence ID" value="TDZ97352.1"/>
    <property type="molecule type" value="Genomic_DNA"/>
</dbReference>
<evidence type="ECO:0000313" key="8">
    <source>
        <dbReference type="Proteomes" id="UP000295685"/>
    </source>
</evidence>
<dbReference type="InterPro" id="IPR006659">
    <property type="entry name" value="Arsenate_reductase"/>
</dbReference>
<comment type="caution">
    <text evidence="5">The sequence shown here is derived from an EMBL/GenBank/DDBJ whole genome shotgun (WGS) entry which is preliminary data.</text>
</comment>
<dbReference type="EC" id="1.20.4.1" evidence="3"/>
<evidence type="ECO:0000313" key="7">
    <source>
        <dbReference type="Proteomes" id="UP000294844"/>
    </source>
</evidence>
<dbReference type="InterPro" id="IPR036249">
    <property type="entry name" value="Thioredoxin-like_sf"/>
</dbReference>
<gene>
    <name evidence="5" type="primary">arsC</name>
    <name evidence="6" type="ORF">CCUG60883_04116</name>
    <name evidence="5" type="ORF">CCUG60885_00896</name>
</gene>
<keyword evidence="2 5" id="KW-0560">Oxidoreductase</keyword>
<evidence type="ECO:0000313" key="5">
    <source>
        <dbReference type="EMBL" id="TDZ97352.1"/>
    </source>
</evidence>
<dbReference type="GO" id="GO:0046685">
    <property type="term" value="P:response to arsenic-containing substance"/>
    <property type="evidence" value="ECO:0007669"/>
    <property type="project" value="TreeGrafter"/>
</dbReference>